<dbReference type="PANTHER" id="PTHR42643:SF24">
    <property type="entry name" value="IONOTROPIC RECEPTOR 60A"/>
    <property type="match status" value="1"/>
</dbReference>
<dbReference type="EMBL" id="JASPKZ010002955">
    <property type="protein sequence ID" value="KAJ9594565.1"/>
    <property type="molecule type" value="Genomic_DNA"/>
</dbReference>
<dbReference type="GO" id="GO:0050906">
    <property type="term" value="P:detection of stimulus involved in sensory perception"/>
    <property type="evidence" value="ECO:0007669"/>
    <property type="project" value="UniProtKB-ARBA"/>
</dbReference>
<dbReference type="InterPro" id="IPR052192">
    <property type="entry name" value="Insect_Ionotropic_Sensory_Rcpt"/>
</dbReference>
<feature type="transmembrane region" description="Helical" evidence="9">
    <location>
        <begin position="589"/>
        <end position="615"/>
    </location>
</feature>
<evidence type="ECO:0000256" key="6">
    <source>
        <dbReference type="ARBA" id="ARBA00023136"/>
    </source>
</evidence>
<evidence type="ECO:0000259" key="10">
    <source>
        <dbReference type="Pfam" id="PF00060"/>
    </source>
</evidence>
<dbReference type="Gene3D" id="1.10.287.70">
    <property type="match status" value="1"/>
</dbReference>
<dbReference type="GO" id="GO:0015276">
    <property type="term" value="F:ligand-gated monoatomic ion channel activity"/>
    <property type="evidence" value="ECO:0007669"/>
    <property type="project" value="InterPro"/>
</dbReference>
<feature type="transmembrane region" description="Helical" evidence="9">
    <location>
        <begin position="401"/>
        <end position="426"/>
    </location>
</feature>
<dbReference type="SUPFAM" id="SSF53850">
    <property type="entry name" value="Periplasmic binding protein-like II"/>
    <property type="match status" value="1"/>
</dbReference>
<evidence type="ECO:0000256" key="7">
    <source>
        <dbReference type="ARBA" id="ARBA00023170"/>
    </source>
</evidence>
<protein>
    <recommendedName>
        <fullName evidence="10">Ionotropic glutamate receptor C-terminal domain-containing protein</fullName>
    </recommendedName>
</protein>
<keyword evidence="8" id="KW-0325">Glycoprotein</keyword>
<keyword evidence="7" id="KW-0675">Receptor</keyword>
<evidence type="ECO:0000256" key="4">
    <source>
        <dbReference type="ARBA" id="ARBA00022692"/>
    </source>
</evidence>
<comment type="subcellular location">
    <subcellularLocation>
        <location evidence="1">Cell membrane</location>
        <topology evidence="1">Multi-pass membrane protein</topology>
    </subcellularLocation>
</comment>
<evidence type="ECO:0000256" key="2">
    <source>
        <dbReference type="ARBA" id="ARBA00008685"/>
    </source>
</evidence>
<evidence type="ECO:0000256" key="1">
    <source>
        <dbReference type="ARBA" id="ARBA00004651"/>
    </source>
</evidence>
<keyword evidence="4 9" id="KW-0812">Transmembrane</keyword>
<gene>
    <name evidence="11" type="ORF">L9F63_027453</name>
</gene>
<sequence>MNKEFTMGKPLQFDFMFTNNSEYSLDLRDVLLRKLTKTNMWPVTVYSNAFREDNFIFTTTSVRLNGHIFIFGDYFEEDWLEIFFDRLRDLRALKKWNSRTRFILFVPYFNDIKISEFAKQIFGEMWSILRSINVVLLMLDMRHSASENNMLKRTNDLRTGKRLEMYTWFPFVDGNCEEVKEIKLIGKYGLVDFIAISKIEVFPTKLTLEFGGCNVNVRPFGMEPYIIIKNYTDIYGQVFYDDIGLGTQILKLFAEKHNLTITIVNPTFALRGDSVFDIFSDVENGVIDFIVGLVPLMDFTLVYSDCSVPYMRESVRLQIPCPNPIPKVKRVISIFTVPSWFMLGFVYLIVSLTMWIISNIMKTWNFEPDCFRKVADSLYNSWAILLGVSVTELPTSPYVRFLFIIYVSYCFAMTTVFGAFFTTFLIEPGYDRGFKSYEEMNNQGIEYGSLDLVDQIIQISDNEEHLRMKSKIDCSYITGCVERAMFEKNLAVLTGSNFPYFLALKHGVTDVNRVVCFLDTVFDVYVPIAMHVGNPLLPLLDRHIRQCVEAGVGEKFWSEVKHLLQLEAKRKYSENEMYFVFGLNHLGPVFILLLCGYSLSILVFVLEIIVGKFIFCR</sequence>
<dbReference type="AlphaFoldDB" id="A0AAD8EL06"/>
<evidence type="ECO:0000256" key="9">
    <source>
        <dbReference type="SAM" id="Phobius"/>
    </source>
</evidence>
<dbReference type="GO" id="GO:0005886">
    <property type="term" value="C:plasma membrane"/>
    <property type="evidence" value="ECO:0007669"/>
    <property type="project" value="UniProtKB-SubCell"/>
</dbReference>
<feature type="domain" description="Ionotropic glutamate receptor C-terminal" evidence="10">
    <location>
        <begin position="339"/>
        <end position="596"/>
    </location>
</feature>
<dbReference type="Pfam" id="PF00060">
    <property type="entry name" value="Lig_chan"/>
    <property type="match status" value="1"/>
</dbReference>
<proteinExistence type="inferred from homology"/>
<evidence type="ECO:0000256" key="8">
    <source>
        <dbReference type="ARBA" id="ARBA00023180"/>
    </source>
</evidence>
<dbReference type="PANTHER" id="PTHR42643">
    <property type="entry name" value="IONOTROPIC RECEPTOR 20A-RELATED"/>
    <property type="match status" value="1"/>
</dbReference>
<feature type="transmembrane region" description="Helical" evidence="9">
    <location>
        <begin position="331"/>
        <end position="357"/>
    </location>
</feature>
<comment type="caution">
    <text evidence="11">The sequence shown here is derived from an EMBL/GenBank/DDBJ whole genome shotgun (WGS) entry which is preliminary data.</text>
</comment>
<dbReference type="Proteomes" id="UP001233999">
    <property type="component" value="Unassembled WGS sequence"/>
</dbReference>
<evidence type="ECO:0000256" key="5">
    <source>
        <dbReference type="ARBA" id="ARBA00022989"/>
    </source>
</evidence>
<evidence type="ECO:0000256" key="3">
    <source>
        <dbReference type="ARBA" id="ARBA00022475"/>
    </source>
</evidence>
<keyword evidence="12" id="KW-1185">Reference proteome</keyword>
<name>A0AAD8EL06_DIPPU</name>
<reference evidence="11" key="2">
    <citation type="submission" date="2023-05" db="EMBL/GenBank/DDBJ databases">
        <authorList>
            <person name="Fouks B."/>
        </authorList>
    </citation>
    <scope>NUCLEOTIDE SEQUENCE</scope>
    <source>
        <strain evidence="11">Stay&amp;Tobe</strain>
        <tissue evidence="11">Testes</tissue>
    </source>
</reference>
<keyword evidence="3" id="KW-1003">Cell membrane</keyword>
<evidence type="ECO:0000313" key="12">
    <source>
        <dbReference type="Proteomes" id="UP001233999"/>
    </source>
</evidence>
<keyword evidence="5 9" id="KW-1133">Transmembrane helix</keyword>
<evidence type="ECO:0000313" key="11">
    <source>
        <dbReference type="EMBL" id="KAJ9594565.1"/>
    </source>
</evidence>
<comment type="similarity">
    <text evidence="2">Belongs to the glutamate-gated ion channel (TC 1.A.10.1) family.</text>
</comment>
<accession>A0AAD8EL06</accession>
<organism evidence="11 12">
    <name type="scientific">Diploptera punctata</name>
    <name type="common">Pacific beetle cockroach</name>
    <dbReference type="NCBI Taxonomy" id="6984"/>
    <lineage>
        <taxon>Eukaryota</taxon>
        <taxon>Metazoa</taxon>
        <taxon>Ecdysozoa</taxon>
        <taxon>Arthropoda</taxon>
        <taxon>Hexapoda</taxon>
        <taxon>Insecta</taxon>
        <taxon>Pterygota</taxon>
        <taxon>Neoptera</taxon>
        <taxon>Polyneoptera</taxon>
        <taxon>Dictyoptera</taxon>
        <taxon>Blattodea</taxon>
        <taxon>Blaberoidea</taxon>
        <taxon>Blaberidae</taxon>
        <taxon>Diplopterinae</taxon>
        <taxon>Diploptera</taxon>
    </lineage>
</organism>
<keyword evidence="6 9" id="KW-0472">Membrane</keyword>
<reference evidence="11" key="1">
    <citation type="journal article" date="2023" name="IScience">
        <title>Live-bearing cockroach genome reveals convergent evolutionary mechanisms linked to viviparity in insects and beyond.</title>
        <authorList>
            <person name="Fouks B."/>
            <person name="Harrison M.C."/>
            <person name="Mikhailova A.A."/>
            <person name="Marchal E."/>
            <person name="English S."/>
            <person name="Carruthers M."/>
            <person name="Jennings E.C."/>
            <person name="Chiamaka E.L."/>
            <person name="Frigard R.A."/>
            <person name="Pippel M."/>
            <person name="Attardo G.M."/>
            <person name="Benoit J.B."/>
            <person name="Bornberg-Bauer E."/>
            <person name="Tobe S.S."/>
        </authorList>
    </citation>
    <scope>NUCLEOTIDE SEQUENCE</scope>
    <source>
        <strain evidence="11">Stay&amp;Tobe</strain>
    </source>
</reference>
<dbReference type="InterPro" id="IPR001320">
    <property type="entry name" value="Iontro_rcpt_C"/>
</dbReference>